<evidence type="ECO:0000313" key="2">
    <source>
        <dbReference type="EMBL" id="BDV34730.1"/>
    </source>
</evidence>
<protein>
    <recommendedName>
        <fullName evidence="4">ABC transporter permease</fullName>
    </recommendedName>
</protein>
<keyword evidence="1" id="KW-0812">Transmembrane</keyword>
<feature type="transmembrane region" description="Helical" evidence="1">
    <location>
        <begin position="144"/>
        <end position="163"/>
    </location>
</feature>
<keyword evidence="1" id="KW-0472">Membrane</keyword>
<accession>A0ABN6VJ02</accession>
<sequence length="261" mass="29183">MSANLLAKIREFGRVISVILLMDMRTRFGSSYFGYLIAIAWPLSHLIIISGAYLLRNYVAPVGESAAVFVATGVVPYILCLYPARMLGMAIIQGRTLLNMPILKPGHLITARWILEVLNAFIVLWLYLLIMYSLDIDFLPTDYIAASQAVLAAVYLGIGFGVLNTVACAIFGMFFIGAFTLAAVILYILSGVYEPSYAFSEEVREYYSYNPLFQIVEWLRSAYYTSYDPHTVDKAYVVEFASVSLALGLLGERFLRGKFFS</sequence>
<organism evidence="2 3">
    <name type="scientific">Methylocystis iwaonis</name>
    <dbReference type="NCBI Taxonomy" id="2885079"/>
    <lineage>
        <taxon>Bacteria</taxon>
        <taxon>Pseudomonadati</taxon>
        <taxon>Pseudomonadota</taxon>
        <taxon>Alphaproteobacteria</taxon>
        <taxon>Hyphomicrobiales</taxon>
        <taxon>Methylocystaceae</taxon>
        <taxon>Methylocystis</taxon>
    </lineage>
</organism>
<evidence type="ECO:0000313" key="3">
    <source>
        <dbReference type="Proteomes" id="UP001317629"/>
    </source>
</evidence>
<keyword evidence="3" id="KW-1185">Reference proteome</keyword>
<name>A0ABN6VJ02_9HYPH</name>
<dbReference type="RefSeq" id="WP_281927996.1">
    <property type="nucleotide sequence ID" value="NZ_AP027142.1"/>
</dbReference>
<feature type="transmembrane region" description="Helical" evidence="1">
    <location>
        <begin position="32"/>
        <end position="55"/>
    </location>
</feature>
<dbReference type="Proteomes" id="UP001317629">
    <property type="component" value="Chromosome"/>
</dbReference>
<feature type="transmembrane region" description="Helical" evidence="1">
    <location>
        <begin position="170"/>
        <end position="189"/>
    </location>
</feature>
<proteinExistence type="predicted"/>
<evidence type="ECO:0008006" key="4">
    <source>
        <dbReference type="Google" id="ProtNLM"/>
    </source>
</evidence>
<reference evidence="2 3" key="1">
    <citation type="journal article" date="2023" name="Int. J. Syst. Evol. Microbiol.">
        <title>Methylocystis iwaonis sp. nov., a type II methane-oxidizing bacterium from surface soil of a rice paddy field in Japan, and emended description of the genus Methylocystis (ex Whittenbury et al. 1970) Bowman et al. 1993.</title>
        <authorList>
            <person name="Kaise H."/>
            <person name="Sawadogo J.B."/>
            <person name="Alam M.S."/>
            <person name="Ueno C."/>
            <person name="Dianou D."/>
            <person name="Shinjo R."/>
            <person name="Asakawa S."/>
        </authorList>
    </citation>
    <scope>NUCLEOTIDE SEQUENCE [LARGE SCALE GENOMIC DNA]</scope>
    <source>
        <strain evidence="2 3">SS37A-Re</strain>
    </source>
</reference>
<keyword evidence="1" id="KW-1133">Transmembrane helix</keyword>
<gene>
    <name evidence="2" type="ORF">SS37A_22590</name>
</gene>
<feature type="transmembrane region" description="Helical" evidence="1">
    <location>
        <begin position="113"/>
        <end position="132"/>
    </location>
</feature>
<dbReference type="EMBL" id="AP027142">
    <property type="protein sequence ID" value="BDV34730.1"/>
    <property type="molecule type" value="Genomic_DNA"/>
</dbReference>
<evidence type="ECO:0000256" key="1">
    <source>
        <dbReference type="SAM" id="Phobius"/>
    </source>
</evidence>
<feature type="transmembrane region" description="Helical" evidence="1">
    <location>
        <begin position="67"/>
        <end position="92"/>
    </location>
</feature>